<dbReference type="RefSeq" id="WP_076363234.1">
    <property type="nucleotide sequence ID" value="NZ_FTOM01000001.1"/>
</dbReference>
<evidence type="ECO:0000259" key="1">
    <source>
        <dbReference type="Pfam" id="PF00550"/>
    </source>
</evidence>
<keyword evidence="3" id="KW-1185">Reference proteome</keyword>
<feature type="domain" description="Carrier" evidence="1">
    <location>
        <begin position="28"/>
        <end position="77"/>
    </location>
</feature>
<reference evidence="3" key="1">
    <citation type="submission" date="2017-01" db="EMBL/GenBank/DDBJ databases">
        <authorList>
            <person name="Varghese N."/>
            <person name="Submissions S."/>
        </authorList>
    </citation>
    <scope>NUCLEOTIDE SEQUENCE [LARGE SCALE GENOMIC DNA]</scope>
    <source>
        <strain evidence="3">DSM 18714</strain>
    </source>
</reference>
<dbReference type="InterPro" id="IPR009081">
    <property type="entry name" value="PP-bd_ACP"/>
</dbReference>
<accession>A0A1N7JWS1</accession>
<organism evidence="2 3">
    <name type="scientific">Phaeovulum vinaykumarii</name>
    <dbReference type="NCBI Taxonomy" id="407234"/>
    <lineage>
        <taxon>Bacteria</taxon>
        <taxon>Pseudomonadati</taxon>
        <taxon>Pseudomonadota</taxon>
        <taxon>Alphaproteobacteria</taxon>
        <taxon>Rhodobacterales</taxon>
        <taxon>Paracoccaceae</taxon>
        <taxon>Phaeovulum</taxon>
    </lineage>
</organism>
<sequence>MNAVESWASDYVARIDPGFAALTPEAQRQENLFTSGRLDSMALMNLLLDAEGQFGFSFTPEAFQDRRLQTIAGLAEVVAELTGAA</sequence>
<dbReference type="EMBL" id="FTOM01000001">
    <property type="protein sequence ID" value="SIS53770.1"/>
    <property type="molecule type" value="Genomic_DNA"/>
</dbReference>
<name>A0A1N7JWS1_9RHOB</name>
<dbReference type="Gene3D" id="1.10.1200.10">
    <property type="entry name" value="ACP-like"/>
    <property type="match status" value="1"/>
</dbReference>
<protein>
    <submittedName>
        <fullName evidence="2">Phosphopantetheine attachment site</fullName>
    </submittedName>
</protein>
<dbReference type="AlphaFoldDB" id="A0A1N7JWS1"/>
<evidence type="ECO:0000313" key="3">
    <source>
        <dbReference type="Proteomes" id="UP000186098"/>
    </source>
</evidence>
<proteinExistence type="predicted"/>
<evidence type="ECO:0000313" key="2">
    <source>
        <dbReference type="EMBL" id="SIS53770.1"/>
    </source>
</evidence>
<dbReference type="InterPro" id="IPR036736">
    <property type="entry name" value="ACP-like_sf"/>
</dbReference>
<dbReference type="STRING" id="407234.SAMN05421795_101405"/>
<dbReference type="Pfam" id="PF00550">
    <property type="entry name" value="PP-binding"/>
    <property type="match status" value="1"/>
</dbReference>
<gene>
    <name evidence="2" type="ORF">SAMN05421795_101405</name>
</gene>
<dbReference type="SUPFAM" id="SSF47336">
    <property type="entry name" value="ACP-like"/>
    <property type="match status" value="1"/>
</dbReference>
<dbReference type="Proteomes" id="UP000186098">
    <property type="component" value="Unassembled WGS sequence"/>
</dbReference>